<dbReference type="OrthoDB" id="10609239at2759"/>
<evidence type="ECO:0000313" key="3">
    <source>
        <dbReference type="Proteomes" id="UP000246991"/>
    </source>
</evidence>
<organism evidence="2 3">
    <name type="scientific">Tuber magnatum</name>
    <name type="common">white Piedmont truffle</name>
    <dbReference type="NCBI Taxonomy" id="42249"/>
    <lineage>
        <taxon>Eukaryota</taxon>
        <taxon>Fungi</taxon>
        <taxon>Dikarya</taxon>
        <taxon>Ascomycota</taxon>
        <taxon>Pezizomycotina</taxon>
        <taxon>Pezizomycetes</taxon>
        <taxon>Pezizales</taxon>
        <taxon>Tuberaceae</taxon>
        <taxon>Tuber</taxon>
    </lineage>
</organism>
<evidence type="ECO:0000256" key="1">
    <source>
        <dbReference type="SAM" id="MobiDB-lite"/>
    </source>
</evidence>
<keyword evidence="3" id="KW-1185">Reference proteome</keyword>
<feature type="compositionally biased region" description="Basic residues" evidence="1">
    <location>
        <begin position="1"/>
        <end position="11"/>
    </location>
</feature>
<comment type="caution">
    <text evidence="2">The sequence shown here is derived from an EMBL/GenBank/DDBJ whole genome shotgun (WGS) entry which is preliminary data.</text>
</comment>
<name>A0A317SJ99_9PEZI</name>
<proteinExistence type="predicted"/>
<feature type="region of interest" description="Disordered" evidence="1">
    <location>
        <begin position="1"/>
        <end position="24"/>
    </location>
</feature>
<reference evidence="2 3" key="1">
    <citation type="submission" date="2018-03" db="EMBL/GenBank/DDBJ databases">
        <title>Genomes of Pezizomycetes fungi and the evolution of truffles.</title>
        <authorList>
            <person name="Murat C."/>
            <person name="Payen T."/>
            <person name="Noel B."/>
            <person name="Kuo A."/>
            <person name="Martin F.M."/>
        </authorList>
    </citation>
    <scope>NUCLEOTIDE SEQUENCE [LARGE SCALE GENOMIC DNA]</scope>
    <source>
        <strain evidence="2">091103-1</strain>
    </source>
</reference>
<dbReference type="Proteomes" id="UP000246991">
    <property type="component" value="Unassembled WGS sequence"/>
</dbReference>
<dbReference type="AlphaFoldDB" id="A0A317SJ99"/>
<protein>
    <submittedName>
        <fullName evidence="2">Uncharacterized protein</fullName>
    </submittedName>
</protein>
<gene>
    <name evidence="2" type="ORF">C7212DRAFT_347420</name>
</gene>
<dbReference type="EMBL" id="PYWC01000073">
    <property type="protein sequence ID" value="PWW73827.1"/>
    <property type="molecule type" value="Genomic_DNA"/>
</dbReference>
<evidence type="ECO:0000313" key="2">
    <source>
        <dbReference type="EMBL" id="PWW73827.1"/>
    </source>
</evidence>
<accession>A0A317SJ99</accession>
<feature type="region of interest" description="Disordered" evidence="1">
    <location>
        <begin position="136"/>
        <end position="155"/>
    </location>
</feature>
<sequence length="169" mass="18309">MGGGGKKKPRTPARNVGPALHAPLSENYENPLQHVHSHARGHGHLWARRSKASLASAALLFGKSTHFMGDGGYDDGDSDDALHRRRQHETMVGALAPVAGTSCLPYDFWAHGERSASLRDERDKGRLALAHTDIVYPPRHKEGGGRRGSGGGRRECRTLALAPSGLWRL</sequence>